<evidence type="ECO:0000313" key="1">
    <source>
        <dbReference type="EMBL" id="MFC5886783.1"/>
    </source>
</evidence>
<sequence length="147" mass="15424">MITSYSADGVPSCALLSTAARERGGGHLPILAIVPFPHVPAREVEGFIARHGFVRAEETARAANSTGRWSMDAFGALTFTLPHPLAPASIKVAPDPNFFAWSALARANGATVALVVVPGLPDHDRERVARALGAGAYWKLSVGMIPA</sequence>
<reference evidence="2" key="1">
    <citation type="journal article" date="2019" name="Int. J. Syst. Evol. Microbiol.">
        <title>The Global Catalogue of Microorganisms (GCM) 10K type strain sequencing project: providing services to taxonomists for standard genome sequencing and annotation.</title>
        <authorList>
            <consortium name="The Broad Institute Genomics Platform"/>
            <consortium name="The Broad Institute Genome Sequencing Center for Infectious Disease"/>
            <person name="Wu L."/>
            <person name="Ma J."/>
        </authorList>
    </citation>
    <scope>NUCLEOTIDE SEQUENCE [LARGE SCALE GENOMIC DNA]</scope>
    <source>
        <strain evidence="2">CGMCC 4.1469</strain>
    </source>
</reference>
<comment type="caution">
    <text evidence="1">The sequence shown here is derived from an EMBL/GenBank/DDBJ whole genome shotgun (WGS) entry which is preliminary data.</text>
</comment>
<protein>
    <submittedName>
        <fullName evidence="1">Uncharacterized protein</fullName>
    </submittedName>
</protein>
<dbReference type="EMBL" id="JBHSOD010000020">
    <property type="protein sequence ID" value="MFC5886783.1"/>
    <property type="molecule type" value="Genomic_DNA"/>
</dbReference>
<evidence type="ECO:0000313" key="2">
    <source>
        <dbReference type="Proteomes" id="UP001596067"/>
    </source>
</evidence>
<keyword evidence="2" id="KW-1185">Reference proteome</keyword>
<organism evidence="1 2">
    <name type="scientific">Kitasatospora aburaviensis</name>
    <dbReference type="NCBI Taxonomy" id="67265"/>
    <lineage>
        <taxon>Bacteria</taxon>
        <taxon>Bacillati</taxon>
        <taxon>Actinomycetota</taxon>
        <taxon>Actinomycetes</taxon>
        <taxon>Kitasatosporales</taxon>
        <taxon>Streptomycetaceae</taxon>
        <taxon>Kitasatospora</taxon>
    </lineage>
</organism>
<dbReference type="RefSeq" id="WP_345330697.1">
    <property type="nucleotide sequence ID" value="NZ_BAAAVH010000123.1"/>
</dbReference>
<gene>
    <name evidence="1" type="ORF">ACFP0N_17595</name>
</gene>
<proteinExistence type="predicted"/>
<dbReference type="Proteomes" id="UP001596067">
    <property type="component" value="Unassembled WGS sequence"/>
</dbReference>
<name>A0ABW1EYT4_9ACTN</name>
<accession>A0ABW1EYT4</accession>